<accession>A0A941GWB3</accession>
<dbReference type="Pfam" id="PF10049">
    <property type="entry name" value="DUF2283"/>
    <property type="match status" value="1"/>
</dbReference>
<organism evidence="1 2">
    <name type="scientific">Gomphosphaeria aponina SAG 52.96 = DSM 107014</name>
    <dbReference type="NCBI Taxonomy" id="1521640"/>
    <lineage>
        <taxon>Bacteria</taxon>
        <taxon>Bacillati</taxon>
        <taxon>Cyanobacteriota</taxon>
        <taxon>Cyanophyceae</taxon>
        <taxon>Oscillatoriophycideae</taxon>
        <taxon>Chroococcales</taxon>
        <taxon>Gomphosphaeriaceae</taxon>
        <taxon>Gomphosphaeria</taxon>
    </lineage>
</organism>
<protein>
    <submittedName>
        <fullName evidence="1">DUF2283 domain-containing protein</fullName>
    </submittedName>
</protein>
<reference evidence="1" key="1">
    <citation type="submission" date="2021-02" db="EMBL/GenBank/DDBJ databases">
        <title>Metagenome analyses of Stigonema ocellatum DSM 106950, Chlorogloea purpurea SAG 13.99 and Gomphosphaeria aponina DSM 107014.</title>
        <authorList>
            <person name="Marter P."/>
            <person name="Huang S."/>
        </authorList>
    </citation>
    <scope>NUCLEOTIDE SEQUENCE</scope>
    <source>
        <strain evidence="1">JP213</strain>
    </source>
</reference>
<dbReference type="InterPro" id="IPR019270">
    <property type="entry name" value="DUF2283"/>
</dbReference>
<name>A0A941GWB3_9CHRO</name>
<dbReference type="EMBL" id="JADQBC010000083">
    <property type="protein sequence ID" value="MBR8828708.1"/>
    <property type="molecule type" value="Genomic_DNA"/>
</dbReference>
<evidence type="ECO:0000313" key="2">
    <source>
        <dbReference type="Proteomes" id="UP000767446"/>
    </source>
</evidence>
<gene>
    <name evidence="1" type="ORF">DSM107014_12545</name>
</gene>
<dbReference type="Proteomes" id="UP000767446">
    <property type="component" value="Unassembled WGS sequence"/>
</dbReference>
<proteinExistence type="predicted"/>
<dbReference type="PANTHER" id="PTHR37029">
    <property type="entry name" value="SSR1768 PROTEIN"/>
    <property type="match status" value="1"/>
</dbReference>
<dbReference type="AlphaFoldDB" id="A0A941GWB3"/>
<sequence>MEAKYDREVDILRINWSEAEIEESDSVSPGVILDYDSQGNVIGIEVLNASQKIKNLNPNNLKIKIEQL</sequence>
<evidence type="ECO:0000313" key="1">
    <source>
        <dbReference type="EMBL" id="MBR8828708.1"/>
    </source>
</evidence>
<dbReference type="PANTHER" id="PTHR37029:SF1">
    <property type="entry name" value="SSR1768 PROTEIN"/>
    <property type="match status" value="1"/>
</dbReference>
<comment type="caution">
    <text evidence="1">The sequence shown here is derived from an EMBL/GenBank/DDBJ whole genome shotgun (WGS) entry which is preliminary data.</text>
</comment>